<dbReference type="Proteomes" id="UP000824111">
    <property type="component" value="Unassembled WGS sequence"/>
</dbReference>
<evidence type="ECO:0000259" key="3">
    <source>
        <dbReference type="Pfam" id="PF05448"/>
    </source>
</evidence>
<feature type="domain" description="Acetyl xylan esterase" evidence="3">
    <location>
        <begin position="3"/>
        <end position="313"/>
    </location>
</feature>
<feature type="active site" description="Charge relay system" evidence="1">
    <location>
        <position position="272"/>
    </location>
</feature>
<dbReference type="GO" id="GO:0005976">
    <property type="term" value="P:polysaccharide metabolic process"/>
    <property type="evidence" value="ECO:0007669"/>
    <property type="project" value="TreeGrafter"/>
</dbReference>
<dbReference type="InterPro" id="IPR008391">
    <property type="entry name" value="AXE1_dom"/>
</dbReference>
<dbReference type="AlphaFoldDB" id="A0A9D1LW19"/>
<accession>A0A9D1LW19</accession>
<dbReference type="GO" id="GO:0052689">
    <property type="term" value="F:carboxylic ester hydrolase activity"/>
    <property type="evidence" value="ECO:0007669"/>
    <property type="project" value="TreeGrafter"/>
</dbReference>
<protein>
    <submittedName>
        <fullName evidence="4">Acetylxylan esterase</fullName>
    </submittedName>
</protein>
<reference evidence="4" key="2">
    <citation type="journal article" date="2021" name="PeerJ">
        <title>Extensive microbial diversity within the chicken gut microbiome revealed by metagenomics and culture.</title>
        <authorList>
            <person name="Gilroy R."/>
            <person name="Ravi A."/>
            <person name="Getino M."/>
            <person name="Pursley I."/>
            <person name="Horton D.L."/>
            <person name="Alikhan N.F."/>
            <person name="Baker D."/>
            <person name="Gharbi K."/>
            <person name="Hall N."/>
            <person name="Watson M."/>
            <person name="Adriaenssens E.M."/>
            <person name="Foster-Nyarko E."/>
            <person name="Jarju S."/>
            <person name="Secka A."/>
            <person name="Antonio M."/>
            <person name="Oren A."/>
            <person name="Chaudhuri R.R."/>
            <person name="La Ragione R."/>
            <person name="Hildebrand F."/>
            <person name="Pallen M.J."/>
        </authorList>
    </citation>
    <scope>NUCLEOTIDE SEQUENCE</scope>
    <source>
        <strain evidence="4">ChiSjej4B22-9803</strain>
    </source>
</reference>
<dbReference type="InterPro" id="IPR039069">
    <property type="entry name" value="CE7"/>
</dbReference>
<evidence type="ECO:0000313" key="5">
    <source>
        <dbReference type="Proteomes" id="UP000824111"/>
    </source>
</evidence>
<comment type="caution">
    <text evidence="4">The sequence shown here is derived from an EMBL/GenBank/DDBJ whole genome shotgun (WGS) entry which is preliminary data.</text>
</comment>
<dbReference type="Pfam" id="PF05448">
    <property type="entry name" value="AXE1"/>
    <property type="match status" value="1"/>
</dbReference>
<evidence type="ECO:0000256" key="2">
    <source>
        <dbReference type="PIRSR" id="PIRSR639069-2"/>
    </source>
</evidence>
<name>A0A9D1LW19_9FIRM</name>
<evidence type="ECO:0000313" key="4">
    <source>
        <dbReference type="EMBL" id="HIU48992.1"/>
    </source>
</evidence>
<evidence type="ECO:0000256" key="1">
    <source>
        <dbReference type="PIRSR" id="PIRSR639069-1"/>
    </source>
</evidence>
<dbReference type="InterPro" id="IPR029058">
    <property type="entry name" value="AB_hydrolase_fold"/>
</dbReference>
<reference evidence="4" key="1">
    <citation type="submission" date="2020-10" db="EMBL/GenBank/DDBJ databases">
        <authorList>
            <person name="Gilroy R."/>
        </authorList>
    </citation>
    <scope>NUCLEOTIDE SEQUENCE</scope>
    <source>
        <strain evidence="4">ChiSjej4B22-9803</strain>
    </source>
</reference>
<feature type="active site" description="Charge relay system" evidence="1">
    <location>
        <position position="301"/>
    </location>
</feature>
<organism evidence="4 5">
    <name type="scientific">Candidatus Avimonoglobus intestinipullorum</name>
    <dbReference type="NCBI Taxonomy" id="2840699"/>
    <lineage>
        <taxon>Bacteria</taxon>
        <taxon>Bacillati</taxon>
        <taxon>Bacillota</taxon>
        <taxon>Clostridia</taxon>
        <taxon>Eubacteriales</taxon>
        <taxon>Candidatus Avimonoglobus</taxon>
    </lineage>
</organism>
<dbReference type="Gene3D" id="3.40.50.1820">
    <property type="entry name" value="alpha/beta hydrolase"/>
    <property type="match status" value="1"/>
</dbReference>
<dbReference type="PANTHER" id="PTHR40111:SF1">
    <property type="entry name" value="CEPHALOSPORIN-C DEACETYLASE"/>
    <property type="match status" value="1"/>
</dbReference>
<sequence length="318" mass="35516">MQLDMKPAQLKEYTGSTPRPADFDAYWERALKEMHAVDPQVELIPAAFQSPVADCFDMYFTGTKGARIYAKLLIPKNRTAPGPAVLQFHGYCGSSGDWSQYLVYAASGFVVAAMDVRGQGGKSEDVGGVKGTTQNGSIIRGLSDHEDNLLFRQNFLDTALLAKIVMDMDLVDETRVGAFGGSQGGGLTLACAALEPRIKRIAPHVPFLCDYKRVWEMDLAKNAYGELKDYFRKFDPRHEHEDEIFTRLGYIDVQFLAPRIKADTIFFTGLMDEVCPPSSQFAAYNKMTCNKKMYIYPDFAHEDFPDASDLIYGFMLGL</sequence>
<gene>
    <name evidence="4" type="ORF">IAB04_06475</name>
</gene>
<dbReference type="EMBL" id="DVND01000165">
    <property type="protein sequence ID" value="HIU48992.1"/>
    <property type="molecule type" value="Genomic_DNA"/>
</dbReference>
<proteinExistence type="predicted"/>
<dbReference type="PANTHER" id="PTHR40111">
    <property type="entry name" value="CEPHALOSPORIN-C DEACETYLASE"/>
    <property type="match status" value="1"/>
</dbReference>
<feature type="active site" description="Nucleophile" evidence="1">
    <location>
        <position position="182"/>
    </location>
</feature>
<dbReference type="SUPFAM" id="SSF53474">
    <property type="entry name" value="alpha/beta-Hydrolases"/>
    <property type="match status" value="1"/>
</dbReference>
<feature type="binding site" evidence="2">
    <location>
        <position position="91"/>
    </location>
    <ligand>
        <name>substrate</name>
    </ligand>
</feature>